<proteinExistence type="predicted"/>
<feature type="region of interest" description="Disordered" evidence="1">
    <location>
        <begin position="1"/>
        <end position="32"/>
    </location>
</feature>
<keyword evidence="3" id="KW-1185">Reference proteome</keyword>
<name>A0A4Y2HYR6_ARAVE</name>
<feature type="compositionally biased region" description="Polar residues" evidence="1">
    <location>
        <begin position="19"/>
        <end position="32"/>
    </location>
</feature>
<evidence type="ECO:0000313" key="3">
    <source>
        <dbReference type="Proteomes" id="UP000499080"/>
    </source>
</evidence>
<dbReference type="AlphaFoldDB" id="A0A4Y2HYR6"/>
<sequence length="91" mass="10425">MRPLRESLRQNKPEHWRNESTNPSRGDIVSSTHPSLSFSFLARTSSKANDMDKSENDVITYDTIDTIEEAFAVEISPRPLTPTVEEKERAY</sequence>
<evidence type="ECO:0000256" key="1">
    <source>
        <dbReference type="SAM" id="MobiDB-lite"/>
    </source>
</evidence>
<reference evidence="2 3" key="1">
    <citation type="journal article" date="2019" name="Sci. Rep.">
        <title>Orb-weaving spider Araneus ventricosus genome elucidates the spidroin gene catalogue.</title>
        <authorList>
            <person name="Kono N."/>
            <person name="Nakamura H."/>
            <person name="Ohtoshi R."/>
            <person name="Moran D.A.P."/>
            <person name="Shinohara A."/>
            <person name="Yoshida Y."/>
            <person name="Fujiwara M."/>
            <person name="Mori M."/>
            <person name="Tomita M."/>
            <person name="Arakawa K."/>
        </authorList>
    </citation>
    <scope>NUCLEOTIDE SEQUENCE [LARGE SCALE GENOMIC DNA]</scope>
</reference>
<dbReference type="EMBL" id="BGPR01002253">
    <property type="protein sequence ID" value="GBM70458.1"/>
    <property type="molecule type" value="Genomic_DNA"/>
</dbReference>
<feature type="compositionally biased region" description="Basic and acidic residues" evidence="1">
    <location>
        <begin position="1"/>
        <end position="18"/>
    </location>
</feature>
<organism evidence="2 3">
    <name type="scientific">Araneus ventricosus</name>
    <name type="common">Orbweaver spider</name>
    <name type="synonym">Epeira ventricosa</name>
    <dbReference type="NCBI Taxonomy" id="182803"/>
    <lineage>
        <taxon>Eukaryota</taxon>
        <taxon>Metazoa</taxon>
        <taxon>Ecdysozoa</taxon>
        <taxon>Arthropoda</taxon>
        <taxon>Chelicerata</taxon>
        <taxon>Arachnida</taxon>
        <taxon>Araneae</taxon>
        <taxon>Araneomorphae</taxon>
        <taxon>Entelegynae</taxon>
        <taxon>Araneoidea</taxon>
        <taxon>Araneidae</taxon>
        <taxon>Araneus</taxon>
    </lineage>
</organism>
<protein>
    <submittedName>
        <fullName evidence="2">Uncharacterized protein</fullName>
    </submittedName>
</protein>
<dbReference type="Proteomes" id="UP000499080">
    <property type="component" value="Unassembled WGS sequence"/>
</dbReference>
<accession>A0A4Y2HYR6</accession>
<gene>
    <name evidence="2" type="ORF">AVEN_188208_1</name>
</gene>
<comment type="caution">
    <text evidence="2">The sequence shown here is derived from an EMBL/GenBank/DDBJ whole genome shotgun (WGS) entry which is preliminary data.</text>
</comment>
<evidence type="ECO:0000313" key="2">
    <source>
        <dbReference type="EMBL" id="GBM70458.1"/>
    </source>
</evidence>